<keyword evidence="3 9" id="KW-0645">Protease</keyword>
<dbReference type="NCBIfam" id="TIGR00077">
    <property type="entry name" value="lspA"/>
    <property type="match status" value="1"/>
</dbReference>
<keyword evidence="6 9" id="KW-0378">Hydrolase</keyword>
<dbReference type="GO" id="GO:0004190">
    <property type="term" value="F:aspartic-type endopeptidase activity"/>
    <property type="evidence" value="ECO:0007669"/>
    <property type="project" value="UniProtKB-UniRule"/>
</dbReference>
<feature type="active site" evidence="9">
    <location>
        <position position="140"/>
    </location>
</feature>
<evidence type="ECO:0000256" key="10">
    <source>
        <dbReference type="RuleBase" id="RU000594"/>
    </source>
</evidence>
<keyword evidence="5 9" id="KW-0064">Aspartyl protease</keyword>
<keyword evidence="8 9" id="KW-0472">Membrane</keyword>
<dbReference type="HAMAP" id="MF_00161">
    <property type="entry name" value="LspA"/>
    <property type="match status" value="1"/>
</dbReference>
<evidence type="ECO:0000256" key="4">
    <source>
        <dbReference type="ARBA" id="ARBA00022692"/>
    </source>
</evidence>
<dbReference type="Pfam" id="PF01252">
    <property type="entry name" value="Peptidase_A8"/>
    <property type="match status" value="1"/>
</dbReference>
<evidence type="ECO:0000313" key="12">
    <source>
        <dbReference type="EMBL" id="GGF91930.1"/>
    </source>
</evidence>
<evidence type="ECO:0000256" key="11">
    <source>
        <dbReference type="RuleBase" id="RU004181"/>
    </source>
</evidence>
<keyword evidence="13" id="KW-1185">Reference proteome</keyword>
<feature type="transmembrane region" description="Helical" evidence="9">
    <location>
        <begin position="132"/>
        <end position="156"/>
    </location>
</feature>
<feature type="active site" evidence="9">
    <location>
        <position position="122"/>
    </location>
</feature>
<protein>
    <recommendedName>
        <fullName evidence="9">Lipoprotein signal peptidase</fullName>
        <ecNumber evidence="9">3.4.23.36</ecNumber>
    </recommendedName>
    <alternativeName>
        <fullName evidence="9">Prolipoprotein signal peptidase</fullName>
    </alternativeName>
    <alternativeName>
        <fullName evidence="9">Signal peptidase II</fullName>
        <shortName evidence="9">SPase II</shortName>
    </alternativeName>
</protein>
<feature type="transmembrane region" description="Helical" evidence="9">
    <location>
        <begin position="94"/>
        <end position="112"/>
    </location>
</feature>
<dbReference type="EMBL" id="BMFO01000002">
    <property type="protein sequence ID" value="GGF91930.1"/>
    <property type="molecule type" value="Genomic_DNA"/>
</dbReference>
<dbReference type="GO" id="GO:0006508">
    <property type="term" value="P:proteolysis"/>
    <property type="evidence" value="ECO:0007669"/>
    <property type="project" value="UniProtKB-KW"/>
</dbReference>
<comment type="similarity">
    <text evidence="1 9 11">Belongs to the peptidase A8 family.</text>
</comment>
<comment type="caution">
    <text evidence="12">The sequence shown here is derived from an EMBL/GenBank/DDBJ whole genome shotgun (WGS) entry which is preliminary data.</text>
</comment>
<dbReference type="InterPro" id="IPR001872">
    <property type="entry name" value="Peptidase_A8"/>
</dbReference>
<evidence type="ECO:0000256" key="8">
    <source>
        <dbReference type="ARBA" id="ARBA00023136"/>
    </source>
</evidence>
<name>A0A917CMA3_9GAMM</name>
<keyword evidence="12" id="KW-0449">Lipoprotein</keyword>
<organism evidence="12 13">
    <name type="scientific">Arenimonas maotaiensis</name>
    <dbReference type="NCBI Taxonomy" id="1446479"/>
    <lineage>
        <taxon>Bacteria</taxon>
        <taxon>Pseudomonadati</taxon>
        <taxon>Pseudomonadota</taxon>
        <taxon>Gammaproteobacteria</taxon>
        <taxon>Lysobacterales</taxon>
        <taxon>Lysobacteraceae</taxon>
        <taxon>Arenimonas</taxon>
    </lineage>
</organism>
<comment type="catalytic activity">
    <reaction evidence="9 10">
        <text>Release of signal peptides from bacterial membrane prolipoproteins. Hydrolyzes -Xaa-Yaa-Zaa-|-(S,diacylglyceryl)Cys-, in which Xaa is hydrophobic (preferably Leu), and Yaa (Ala or Ser) and Zaa (Gly or Ala) have small, neutral side chains.</text>
        <dbReference type="EC" id="3.4.23.36"/>
    </reaction>
</comment>
<dbReference type="EC" id="3.4.23.36" evidence="9"/>
<accession>A0A917CMA3</accession>
<evidence type="ECO:0000256" key="7">
    <source>
        <dbReference type="ARBA" id="ARBA00022989"/>
    </source>
</evidence>
<dbReference type="PRINTS" id="PR00781">
    <property type="entry name" value="LIPOSIGPTASE"/>
</dbReference>
<dbReference type="GO" id="GO:0005886">
    <property type="term" value="C:plasma membrane"/>
    <property type="evidence" value="ECO:0007669"/>
    <property type="project" value="UniProtKB-SubCell"/>
</dbReference>
<evidence type="ECO:0000256" key="2">
    <source>
        <dbReference type="ARBA" id="ARBA00022475"/>
    </source>
</evidence>
<comment type="function">
    <text evidence="9 10">This protein specifically catalyzes the removal of signal peptides from prolipoproteins.</text>
</comment>
<evidence type="ECO:0000256" key="3">
    <source>
        <dbReference type="ARBA" id="ARBA00022670"/>
    </source>
</evidence>
<sequence length="164" mass="18161">MAAKPNALPWLGLSAAIIALDWLSKQWALSALRFREPVEVVAGFWNWTLVHNTGAAFSFLADAGGWQQWLFSGLAVVISGFCVHMLAKTARADWRTALPLALIVGGALGNLIDRVRYGYVVDFVHWYWRDFHWPVFNLADAAISVAAVLLVLTGLLPQRKETAE</sequence>
<reference evidence="12" key="1">
    <citation type="journal article" date="2014" name="Int. J. Syst. Evol. Microbiol.">
        <title>Complete genome sequence of Corynebacterium casei LMG S-19264T (=DSM 44701T), isolated from a smear-ripened cheese.</title>
        <authorList>
            <consortium name="US DOE Joint Genome Institute (JGI-PGF)"/>
            <person name="Walter F."/>
            <person name="Albersmeier A."/>
            <person name="Kalinowski J."/>
            <person name="Ruckert C."/>
        </authorList>
    </citation>
    <scope>NUCLEOTIDE SEQUENCE</scope>
    <source>
        <strain evidence="12">CGMCC 1.12726</strain>
    </source>
</reference>
<evidence type="ECO:0000256" key="5">
    <source>
        <dbReference type="ARBA" id="ARBA00022750"/>
    </source>
</evidence>
<evidence type="ECO:0000256" key="1">
    <source>
        <dbReference type="ARBA" id="ARBA00006139"/>
    </source>
</evidence>
<evidence type="ECO:0000313" key="13">
    <source>
        <dbReference type="Proteomes" id="UP000632858"/>
    </source>
</evidence>
<keyword evidence="2 9" id="KW-1003">Cell membrane</keyword>
<dbReference type="PANTHER" id="PTHR33695:SF1">
    <property type="entry name" value="LIPOPROTEIN SIGNAL PEPTIDASE"/>
    <property type="match status" value="1"/>
</dbReference>
<comment type="pathway">
    <text evidence="9">Protein modification; lipoprotein biosynthesis (signal peptide cleavage).</text>
</comment>
<keyword evidence="7 9" id="KW-1133">Transmembrane helix</keyword>
<evidence type="ECO:0000256" key="6">
    <source>
        <dbReference type="ARBA" id="ARBA00022801"/>
    </source>
</evidence>
<dbReference type="Proteomes" id="UP000632858">
    <property type="component" value="Unassembled WGS sequence"/>
</dbReference>
<feature type="transmembrane region" description="Helical" evidence="9">
    <location>
        <begin position="69"/>
        <end position="87"/>
    </location>
</feature>
<feature type="transmembrane region" description="Helical" evidence="9">
    <location>
        <begin position="7"/>
        <end position="24"/>
    </location>
</feature>
<gene>
    <name evidence="9 12" type="primary">lspA</name>
    <name evidence="12" type="ORF">GCM10010960_12320</name>
</gene>
<proteinExistence type="inferred from homology"/>
<comment type="subcellular location">
    <subcellularLocation>
        <location evidence="9">Cell membrane</location>
        <topology evidence="9">Multi-pass membrane protein</topology>
    </subcellularLocation>
</comment>
<keyword evidence="4 9" id="KW-0812">Transmembrane</keyword>
<dbReference type="PANTHER" id="PTHR33695">
    <property type="entry name" value="LIPOPROTEIN SIGNAL PEPTIDASE"/>
    <property type="match status" value="1"/>
</dbReference>
<dbReference type="AlphaFoldDB" id="A0A917CMA3"/>
<reference evidence="12" key="2">
    <citation type="submission" date="2020-09" db="EMBL/GenBank/DDBJ databases">
        <authorList>
            <person name="Sun Q."/>
            <person name="Zhou Y."/>
        </authorList>
    </citation>
    <scope>NUCLEOTIDE SEQUENCE</scope>
    <source>
        <strain evidence="12">CGMCC 1.12726</strain>
    </source>
</reference>
<dbReference type="PROSITE" id="PS00855">
    <property type="entry name" value="SPASE_II"/>
    <property type="match status" value="1"/>
</dbReference>
<dbReference type="RefSeq" id="WP_188448885.1">
    <property type="nucleotide sequence ID" value="NZ_BMFO01000002.1"/>
</dbReference>
<evidence type="ECO:0000256" key="9">
    <source>
        <dbReference type="HAMAP-Rule" id="MF_00161"/>
    </source>
</evidence>